<evidence type="ECO:0000256" key="1">
    <source>
        <dbReference type="SAM" id="MobiDB-lite"/>
    </source>
</evidence>
<dbReference type="AlphaFoldDB" id="A0A125W9M9"/>
<dbReference type="Gene3D" id="3.40.50.300">
    <property type="entry name" value="P-loop containing nucleotide triphosphate hydrolases"/>
    <property type="match status" value="1"/>
</dbReference>
<dbReference type="HOGENOM" id="CLU_064891_2_1_9"/>
<gene>
    <name evidence="2" type="ORF">HMPREF9498_00259</name>
</gene>
<protein>
    <recommendedName>
        <fullName evidence="4">AAA+ ATPase domain-containing protein</fullName>
    </recommendedName>
</protein>
<dbReference type="InterPro" id="IPR027417">
    <property type="entry name" value="P-loop_NTPase"/>
</dbReference>
<dbReference type="SUPFAM" id="SSF52540">
    <property type="entry name" value="P-loop containing nucleoside triphosphate hydrolases"/>
    <property type="match status" value="1"/>
</dbReference>
<reference evidence="2 3" key="1">
    <citation type="submission" date="2010-07" db="EMBL/GenBank/DDBJ databases">
        <authorList>
            <person name="Sid Ahmed O."/>
        </authorList>
    </citation>
    <scope>NUCLEOTIDE SEQUENCE [LARGE SCALE GENOMIC DNA]</scope>
    <source>
        <strain evidence="2 3">TX4248</strain>
    </source>
</reference>
<evidence type="ECO:0008006" key="4">
    <source>
        <dbReference type="Google" id="ProtNLM"/>
    </source>
</evidence>
<evidence type="ECO:0000313" key="3">
    <source>
        <dbReference type="Proteomes" id="UP000004846"/>
    </source>
</evidence>
<sequence>MEIKKAKREKIKVPIMITGASGSGKTVSALFIAKGIIEKMHSDLSEQEQWEKIGVIDTEHKRSLLYADSTIGNVDIGEFLHIDFEAPFTVQRYIQAFNLFKQAGVEVVIVDSLTHAWSGEGGILEQVENHQRGNSKNQMLAWNKVKPLEKEFLKLVTGNSMYVIGTSRSKQAYDMEKNEQGKTQVVKLGLKPDQKDSLEYEFAIALRIDQDHIAEATKDNSNMFNMPFKITKEVGEKIYEWSSEGIDLEKLKDELISSITELATQSENHENMFKELHSKINNVPLKNVKTKVLERMKEMLEKIEVPSVEQQSENELDEEQTELFDEANPPIANDFEKK</sequence>
<accession>A0A125W9M9</accession>
<dbReference type="Proteomes" id="UP000004846">
    <property type="component" value="Unassembled WGS sequence"/>
</dbReference>
<name>A0A125W9M9_ENTFL</name>
<dbReference type="Pfam" id="PF13479">
    <property type="entry name" value="AAA_24"/>
    <property type="match status" value="1"/>
</dbReference>
<feature type="region of interest" description="Disordered" evidence="1">
    <location>
        <begin position="304"/>
        <end position="338"/>
    </location>
</feature>
<feature type="compositionally biased region" description="Acidic residues" evidence="1">
    <location>
        <begin position="312"/>
        <end position="325"/>
    </location>
</feature>
<organism evidence="2 3">
    <name type="scientific">Enterococcus faecalis TX4248</name>
    <dbReference type="NCBI Taxonomy" id="749495"/>
    <lineage>
        <taxon>Bacteria</taxon>
        <taxon>Bacillati</taxon>
        <taxon>Bacillota</taxon>
        <taxon>Bacilli</taxon>
        <taxon>Lactobacillales</taxon>
        <taxon>Enterococcaceae</taxon>
        <taxon>Enterococcus</taxon>
    </lineage>
</organism>
<proteinExistence type="predicted"/>
<evidence type="ECO:0000313" key="2">
    <source>
        <dbReference type="EMBL" id="EFM84282.1"/>
    </source>
</evidence>
<comment type="caution">
    <text evidence="2">The sequence shown here is derived from an EMBL/GenBank/DDBJ whole genome shotgun (WGS) entry which is preliminary data.</text>
</comment>
<dbReference type="EMBL" id="AEBR01000005">
    <property type="protein sequence ID" value="EFM84282.1"/>
    <property type="molecule type" value="Genomic_DNA"/>
</dbReference>
<dbReference type="RefSeq" id="WP_002381629.1">
    <property type="nucleotide sequence ID" value="NZ_GL454411.1"/>
</dbReference>